<proteinExistence type="predicted"/>
<name>A0A1Q8QTG8_9FIRM</name>
<dbReference type="AlphaFoldDB" id="A0A1Q8QTG8"/>
<protein>
    <submittedName>
        <fullName evidence="1">Uncharacterized protein</fullName>
    </submittedName>
</protein>
<organism evidence="1 2">
    <name type="scientific">Desulfosporosinus metallidurans</name>
    <dbReference type="NCBI Taxonomy" id="1888891"/>
    <lineage>
        <taxon>Bacteria</taxon>
        <taxon>Bacillati</taxon>
        <taxon>Bacillota</taxon>
        <taxon>Clostridia</taxon>
        <taxon>Eubacteriales</taxon>
        <taxon>Desulfitobacteriaceae</taxon>
        <taxon>Desulfosporosinus</taxon>
    </lineage>
</organism>
<dbReference type="OrthoDB" id="9909172at2"/>
<gene>
    <name evidence="1" type="ORF">DSOL_2969</name>
</gene>
<dbReference type="EMBL" id="MLBF01000023">
    <property type="protein sequence ID" value="OLN30627.1"/>
    <property type="molecule type" value="Genomic_DNA"/>
</dbReference>
<dbReference type="RefSeq" id="WP_075365509.1">
    <property type="nucleotide sequence ID" value="NZ_MLBF01000023.1"/>
</dbReference>
<dbReference type="Proteomes" id="UP000186102">
    <property type="component" value="Unassembled WGS sequence"/>
</dbReference>
<accession>A0A1Q8QTG8</accession>
<evidence type="ECO:0000313" key="1">
    <source>
        <dbReference type="EMBL" id="OLN30627.1"/>
    </source>
</evidence>
<reference evidence="1 2" key="1">
    <citation type="submission" date="2016-09" db="EMBL/GenBank/DDBJ databases">
        <title>Complete genome of Desulfosporosinus sp. OL.</title>
        <authorList>
            <person name="Mardanov A."/>
            <person name="Beletsky A."/>
            <person name="Panova A."/>
            <person name="Karnachuk O."/>
            <person name="Ravin N."/>
        </authorList>
    </citation>
    <scope>NUCLEOTIDE SEQUENCE [LARGE SCALE GENOMIC DNA]</scope>
    <source>
        <strain evidence="1 2">OL</strain>
    </source>
</reference>
<evidence type="ECO:0000313" key="2">
    <source>
        <dbReference type="Proteomes" id="UP000186102"/>
    </source>
</evidence>
<keyword evidence="2" id="KW-1185">Reference proteome</keyword>
<sequence length="62" mass="7268">MNRLEILRVERERIIKTLGKENKNRVKLLTMLMDVDDEIEEILASELKSWSLGLVNNQQLST</sequence>
<comment type="caution">
    <text evidence="1">The sequence shown here is derived from an EMBL/GenBank/DDBJ whole genome shotgun (WGS) entry which is preliminary data.</text>
</comment>